<evidence type="ECO:0000256" key="3">
    <source>
        <dbReference type="ARBA" id="ARBA00022741"/>
    </source>
</evidence>
<evidence type="ECO:0000256" key="4">
    <source>
        <dbReference type="ARBA" id="ARBA00022832"/>
    </source>
</evidence>
<dbReference type="Pfam" id="PF00501">
    <property type="entry name" value="AMP-binding"/>
    <property type="match status" value="1"/>
</dbReference>
<evidence type="ECO:0000259" key="8">
    <source>
        <dbReference type="Pfam" id="PF00501"/>
    </source>
</evidence>
<accession>A0AAV2YKU9</accession>
<dbReference type="PANTHER" id="PTHR43272:SF33">
    <property type="entry name" value="AMP-BINDING DOMAIN-CONTAINING PROTEIN-RELATED"/>
    <property type="match status" value="1"/>
</dbReference>
<sequence length="645" mass="72050">MFSTEVPNSRVGDNGPIHEANEPFLYDESPTLYTNLLRGALVENGSRPLYGQRRVDATTSKLGDYEWLSYAEVIKQTAWLATGMASELKLKRQECVGLFAKNRVEWGLVEHAANRMAYTLVPLYDTLGPQAVPFILNQTEMRVVFCAKEQLKVMEECVHHCTHIEQIVVFEALDEADKAGFSDVKVQIWSLDELVATAKTNHPEPLAAEAPTPEDLCTICYTSGTTGNPKGAMLTHRNFMSATYAVRQYVQTYPEDVHISYLPLAHVFERAVQVAVMTTGGAIGFYQGNVMKLTEDLALLKPTIFPSVPRLLNRIFDKVMMNVTNAPTVKRLLFDQAFAAKKYYLDNGGHLTHRLWDSLVFANVKAALGGNVRIIVSGSAPVTGEVKDFYQIVFGCPFFEGYGLTECVATATASHPNVPTGTHVGVPYPGVQVRLQDVPDMNYTSDDQPRPRGEILIKGPCVFKGYYKAPEQTAEVIDEDGWLHTGDIGAWNDDGTLSIIDRKKNIFKLSQGEYVAAEKIENVYHQSAFVQQMFVYGDSLQSYLVGVVVPDPDAVKQWKQENGKTDVSLADLCANDADFKSAIEKDMLEKAKANKLFGFEMAKKLYLHPEAFTVEQDLMTPTFKLKRPQLKKFFQEQIDAMYAEH</sequence>
<evidence type="ECO:0000313" key="9">
    <source>
        <dbReference type="EMBL" id="DAZ93913.1"/>
    </source>
</evidence>
<dbReference type="InterPro" id="IPR042099">
    <property type="entry name" value="ANL_N_sf"/>
</dbReference>
<reference evidence="9" key="2">
    <citation type="journal article" date="2023" name="Microbiol Resour">
        <title>Decontamination and Annotation of the Draft Genome Sequence of the Oomycete Lagenidium giganteum ARSEF 373.</title>
        <authorList>
            <person name="Morgan W.R."/>
            <person name="Tartar A."/>
        </authorList>
    </citation>
    <scope>NUCLEOTIDE SEQUENCE</scope>
    <source>
        <strain evidence="9">ARSEF 373</strain>
    </source>
</reference>
<dbReference type="InterPro" id="IPR000873">
    <property type="entry name" value="AMP-dep_synth/lig_dom"/>
</dbReference>
<evidence type="ECO:0000313" key="10">
    <source>
        <dbReference type="Proteomes" id="UP001146120"/>
    </source>
</evidence>
<dbReference type="EMBL" id="DAKRPA010000282">
    <property type="protein sequence ID" value="DAZ93913.1"/>
    <property type="molecule type" value="Genomic_DNA"/>
</dbReference>
<keyword evidence="2 7" id="KW-0436">Ligase</keyword>
<keyword evidence="4 7" id="KW-0276">Fatty acid metabolism</keyword>
<keyword evidence="7" id="KW-0443">Lipid metabolism</keyword>
<dbReference type="GO" id="GO:0005783">
    <property type="term" value="C:endoplasmic reticulum"/>
    <property type="evidence" value="ECO:0007669"/>
    <property type="project" value="TreeGrafter"/>
</dbReference>
<reference evidence="9" key="1">
    <citation type="submission" date="2022-11" db="EMBL/GenBank/DDBJ databases">
        <authorList>
            <person name="Morgan W.R."/>
            <person name="Tartar A."/>
        </authorList>
    </citation>
    <scope>NUCLEOTIDE SEQUENCE</scope>
    <source>
        <strain evidence="9">ARSEF 373</strain>
    </source>
</reference>
<comment type="function">
    <text evidence="7">Catalyzes the conversion of long-chain fatty acids to their active form acyl-CoAs for both synthesis of cellular lipids, and degradation via beta-oxidation.</text>
</comment>
<protein>
    <recommendedName>
        <fullName evidence="6 7">Long-chain-fatty-acid--CoA ligase</fullName>
        <ecNumber evidence="6 7">6.2.1.3</ecNumber>
    </recommendedName>
</protein>
<proteinExistence type="inferred from homology"/>
<keyword evidence="3 7" id="KW-0547">Nucleotide-binding</keyword>
<dbReference type="CDD" id="cd05927">
    <property type="entry name" value="LC-FACS_euk"/>
    <property type="match status" value="1"/>
</dbReference>
<evidence type="ECO:0000256" key="1">
    <source>
        <dbReference type="ARBA" id="ARBA00006432"/>
    </source>
</evidence>
<evidence type="ECO:0000256" key="7">
    <source>
        <dbReference type="RuleBase" id="RU369030"/>
    </source>
</evidence>
<comment type="similarity">
    <text evidence="1 7">Belongs to the ATP-dependent AMP-binding enzyme family.</text>
</comment>
<dbReference type="InterPro" id="IPR045311">
    <property type="entry name" value="LC-FACS_euk"/>
</dbReference>
<comment type="catalytic activity">
    <reaction evidence="7">
        <text>a long-chain fatty acid + ATP + CoA = a long-chain fatty acyl-CoA + AMP + diphosphate</text>
        <dbReference type="Rhea" id="RHEA:15421"/>
        <dbReference type="ChEBI" id="CHEBI:30616"/>
        <dbReference type="ChEBI" id="CHEBI:33019"/>
        <dbReference type="ChEBI" id="CHEBI:57287"/>
        <dbReference type="ChEBI" id="CHEBI:57560"/>
        <dbReference type="ChEBI" id="CHEBI:83139"/>
        <dbReference type="ChEBI" id="CHEBI:456215"/>
        <dbReference type="EC" id="6.2.1.3"/>
    </reaction>
</comment>
<dbReference type="GO" id="GO:0005524">
    <property type="term" value="F:ATP binding"/>
    <property type="evidence" value="ECO:0007669"/>
    <property type="project" value="UniProtKB-KW"/>
</dbReference>
<name>A0AAV2YKU9_9STRA</name>
<dbReference type="AlphaFoldDB" id="A0AAV2YKU9"/>
<keyword evidence="10" id="KW-1185">Reference proteome</keyword>
<dbReference type="SUPFAM" id="SSF56801">
    <property type="entry name" value="Acetyl-CoA synthetase-like"/>
    <property type="match status" value="1"/>
</dbReference>
<gene>
    <name evidence="9" type="ORF">N0F65_010115</name>
</gene>
<comment type="caution">
    <text evidence="9">The sequence shown here is derived from an EMBL/GenBank/DDBJ whole genome shotgun (WGS) entry which is preliminary data.</text>
</comment>
<dbReference type="PROSITE" id="PS00455">
    <property type="entry name" value="AMP_BINDING"/>
    <property type="match status" value="1"/>
</dbReference>
<dbReference type="GO" id="GO:0004467">
    <property type="term" value="F:long-chain fatty acid-CoA ligase activity"/>
    <property type="evidence" value="ECO:0007669"/>
    <property type="project" value="UniProtKB-EC"/>
</dbReference>
<dbReference type="GO" id="GO:0016020">
    <property type="term" value="C:membrane"/>
    <property type="evidence" value="ECO:0007669"/>
    <property type="project" value="TreeGrafter"/>
</dbReference>
<dbReference type="Proteomes" id="UP001146120">
    <property type="component" value="Unassembled WGS sequence"/>
</dbReference>
<dbReference type="EC" id="6.2.1.3" evidence="6 7"/>
<dbReference type="Gene3D" id="3.40.50.12780">
    <property type="entry name" value="N-terminal domain of ligase-like"/>
    <property type="match status" value="1"/>
</dbReference>
<dbReference type="PANTHER" id="PTHR43272">
    <property type="entry name" value="LONG-CHAIN-FATTY-ACID--COA LIGASE"/>
    <property type="match status" value="1"/>
</dbReference>
<evidence type="ECO:0000256" key="2">
    <source>
        <dbReference type="ARBA" id="ARBA00022598"/>
    </source>
</evidence>
<dbReference type="InterPro" id="IPR020845">
    <property type="entry name" value="AMP-binding_CS"/>
</dbReference>
<feature type="domain" description="AMP-dependent synthetase/ligase" evidence="8">
    <location>
        <begin position="60"/>
        <end position="467"/>
    </location>
</feature>
<evidence type="ECO:0000256" key="5">
    <source>
        <dbReference type="ARBA" id="ARBA00022840"/>
    </source>
</evidence>
<organism evidence="9 10">
    <name type="scientific">Lagenidium giganteum</name>
    <dbReference type="NCBI Taxonomy" id="4803"/>
    <lineage>
        <taxon>Eukaryota</taxon>
        <taxon>Sar</taxon>
        <taxon>Stramenopiles</taxon>
        <taxon>Oomycota</taxon>
        <taxon>Peronosporomycetes</taxon>
        <taxon>Pythiales</taxon>
        <taxon>Pythiaceae</taxon>
    </lineage>
</organism>
<keyword evidence="5 7" id="KW-0067">ATP-binding</keyword>
<evidence type="ECO:0000256" key="6">
    <source>
        <dbReference type="ARBA" id="ARBA00026121"/>
    </source>
</evidence>